<dbReference type="PANTHER" id="PTHR15111">
    <property type="entry name" value="RNA POLYMERASE II SUBUNIT 5-MEDIATING PROTEIN NNX3"/>
    <property type="match status" value="1"/>
</dbReference>
<dbReference type="InterPro" id="IPR004127">
    <property type="entry name" value="Prefoldin_subunit_alpha"/>
</dbReference>
<reference evidence="7" key="1">
    <citation type="submission" date="2025-08" db="UniProtKB">
        <authorList>
            <consortium name="RefSeq"/>
        </authorList>
    </citation>
    <scope>IDENTIFICATION</scope>
    <source>
        <tissue evidence="7">Silk gland</tissue>
    </source>
</reference>
<dbReference type="Pfam" id="PF02996">
    <property type="entry name" value="Prefoldin"/>
    <property type="match status" value="1"/>
</dbReference>
<dbReference type="GeneID" id="114244082"/>
<dbReference type="PANTHER" id="PTHR15111:SF0">
    <property type="entry name" value="UNCONVENTIONAL PREFOLDIN RPB5 INTERACTOR 1"/>
    <property type="match status" value="1"/>
</dbReference>
<dbReference type="InterPro" id="IPR052255">
    <property type="entry name" value="RNA_pol_II_subunit5-mediator"/>
</dbReference>
<dbReference type="CDD" id="cd23159">
    <property type="entry name" value="Prefoldin_URI1"/>
    <property type="match status" value="1"/>
</dbReference>
<dbReference type="GO" id="GO:0003682">
    <property type="term" value="F:chromatin binding"/>
    <property type="evidence" value="ECO:0007669"/>
    <property type="project" value="TreeGrafter"/>
</dbReference>
<evidence type="ECO:0000256" key="1">
    <source>
        <dbReference type="ARBA" id="ARBA00004123"/>
    </source>
</evidence>
<dbReference type="Gene3D" id="1.10.287.370">
    <property type="match status" value="1"/>
</dbReference>
<feature type="compositionally biased region" description="Basic residues" evidence="5">
    <location>
        <begin position="470"/>
        <end position="479"/>
    </location>
</feature>
<evidence type="ECO:0000313" key="6">
    <source>
        <dbReference type="Proteomes" id="UP000504629"/>
    </source>
</evidence>
<evidence type="ECO:0000313" key="7">
    <source>
        <dbReference type="RefSeq" id="XP_028031597.1"/>
    </source>
</evidence>
<dbReference type="GO" id="GO:0005634">
    <property type="term" value="C:nucleus"/>
    <property type="evidence" value="ECO:0007669"/>
    <property type="project" value="UniProtKB-SubCell"/>
</dbReference>
<feature type="coiled-coil region" evidence="4">
    <location>
        <begin position="261"/>
        <end position="323"/>
    </location>
</feature>
<dbReference type="CTD" id="37924"/>
<organism evidence="6 7">
    <name type="scientific">Bombyx mandarina</name>
    <name type="common">Wild silk moth</name>
    <name type="synonym">Wild silkworm</name>
    <dbReference type="NCBI Taxonomy" id="7092"/>
    <lineage>
        <taxon>Eukaryota</taxon>
        <taxon>Metazoa</taxon>
        <taxon>Ecdysozoa</taxon>
        <taxon>Arthropoda</taxon>
        <taxon>Hexapoda</taxon>
        <taxon>Insecta</taxon>
        <taxon>Pterygota</taxon>
        <taxon>Neoptera</taxon>
        <taxon>Endopterygota</taxon>
        <taxon>Lepidoptera</taxon>
        <taxon>Glossata</taxon>
        <taxon>Ditrysia</taxon>
        <taxon>Bombycoidea</taxon>
        <taxon>Bombycidae</taxon>
        <taxon>Bombycinae</taxon>
        <taxon>Bombyx</taxon>
    </lineage>
</organism>
<accession>A0A6J2JRI2</accession>
<dbReference type="OrthoDB" id="274828at2759"/>
<dbReference type="RefSeq" id="XP_028031597.1">
    <property type="nucleotide sequence ID" value="XM_028175796.1"/>
</dbReference>
<dbReference type="GO" id="GO:0000122">
    <property type="term" value="P:negative regulation of transcription by RNA polymerase II"/>
    <property type="evidence" value="ECO:0007669"/>
    <property type="project" value="TreeGrafter"/>
</dbReference>
<comment type="subcellular location">
    <subcellularLocation>
        <location evidence="1">Nucleus</location>
    </subcellularLocation>
</comment>
<keyword evidence="2" id="KW-0539">Nucleus</keyword>
<proteinExistence type="inferred from homology"/>
<keyword evidence="4" id="KW-0175">Coiled coil</keyword>
<feature type="region of interest" description="Disordered" evidence="5">
    <location>
        <begin position="453"/>
        <end position="479"/>
    </location>
</feature>
<dbReference type="GO" id="GO:0019212">
    <property type="term" value="F:phosphatase inhibitor activity"/>
    <property type="evidence" value="ECO:0007669"/>
    <property type="project" value="TreeGrafter"/>
</dbReference>
<protein>
    <submittedName>
        <fullName evidence="7">Unconventional prefoldin RPB5 interactor-like protein</fullName>
    </submittedName>
</protein>
<dbReference type="GO" id="GO:0003714">
    <property type="term" value="F:transcription corepressor activity"/>
    <property type="evidence" value="ECO:0007669"/>
    <property type="project" value="TreeGrafter"/>
</dbReference>
<name>A0A6J2JRI2_BOMMA</name>
<comment type="similarity">
    <text evidence="3">Belongs to the RNA polymerase II subunit 5-mediating protein family.</text>
</comment>
<dbReference type="KEGG" id="bman:114244082"/>
<dbReference type="InterPro" id="IPR009053">
    <property type="entry name" value="Prefoldin"/>
</dbReference>
<evidence type="ECO:0000256" key="5">
    <source>
        <dbReference type="SAM" id="MobiDB-lite"/>
    </source>
</evidence>
<gene>
    <name evidence="7" type="primary">LOC114244082</name>
</gene>
<dbReference type="Proteomes" id="UP000504629">
    <property type="component" value="Unplaced"/>
</dbReference>
<evidence type="ECO:0000256" key="4">
    <source>
        <dbReference type="SAM" id="Coils"/>
    </source>
</evidence>
<dbReference type="AlphaFoldDB" id="A0A6J2JRI2"/>
<sequence>MNFLTDIYVKRLAENEKNLQFWVNYLKELRELDLNVFADKLTVPTLVPIGNRILFRGEIIHTNEITVSLGADYFAKCSLKQAEILKQHRIKDAETKVDMYEKEYDYLKSQIAFSNENIYGTKAEEIVEIYSEEEDKAWRIKHRQNVRKYKKDQQIQEKINNLISDEELWNRLDELELQEELENELVEMNNNSKFKFTENPFVEQEEALLKMNEVESVNNNKLITEEIKSTETNLVTKQIQENNNLISKVNIPGHNSKMELLQQVIEKQTELERKLIQLQNREIITEGKTEQELISKLDEMEQLEELEDEMDRLDHILLNENFDLEEQDQELEVEIDDDKCQDTNETKLKKSVSFADNSDTETLEILFKHSDVEPSQEMYCPEKGIRKPSDVYEMFPNLIIGATSILKKSKYINEDFVEVENSFKANKKVLFPTLHEEDLIKTVGVKDIQEKANNTQDKKKCNSTRPMSLFKKKRMQNKK</sequence>
<dbReference type="SUPFAM" id="SSF46579">
    <property type="entry name" value="Prefoldin"/>
    <property type="match status" value="1"/>
</dbReference>
<keyword evidence="6" id="KW-1185">Reference proteome</keyword>
<evidence type="ECO:0000256" key="3">
    <source>
        <dbReference type="ARBA" id="ARBA00038295"/>
    </source>
</evidence>
<evidence type="ECO:0000256" key="2">
    <source>
        <dbReference type="ARBA" id="ARBA00023242"/>
    </source>
</evidence>